<keyword evidence="3" id="KW-1185">Reference proteome</keyword>
<name>A0A330L5R8_9BACT</name>
<gene>
    <name evidence="2" type="ORF">NITLEN_20320</name>
</gene>
<dbReference type="AlphaFoldDB" id="A0A330L5R8"/>
<dbReference type="Proteomes" id="UP000248168">
    <property type="component" value="Unassembled WGS sequence"/>
</dbReference>
<feature type="region of interest" description="Disordered" evidence="1">
    <location>
        <begin position="1"/>
        <end position="25"/>
    </location>
</feature>
<organism evidence="2 3">
    <name type="scientific">Nitrospira lenta</name>
    <dbReference type="NCBI Taxonomy" id="1436998"/>
    <lineage>
        <taxon>Bacteria</taxon>
        <taxon>Pseudomonadati</taxon>
        <taxon>Nitrospirota</taxon>
        <taxon>Nitrospiria</taxon>
        <taxon>Nitrospirales</taxon>
        <taxon>Nitrospiraceae</taxon>
        <taxon>Nitrospira</taxon>
    </lineage>
</organism>
<accession>A0A330L5R8</accession>
<dbReference type="EMBL" id="OUNR01000012">
    <property type="protein sequence ID" value="SPP64680.1"/>
    <property type="molecule type" value="Genomic_DNA"/>
</dbReference>
<evidence type="ECO:0000313" key="3">
    <source>
        <dbReference type="Proteomes" id="UP000248168"/>
    </source>
</evidence>
<protein>
    <submittedName>
        <fullName evidence="2">Uncharacterized protein</fullName>
    </submittedName>
</protein>
<evidence type="ECO:0000256" key="1">
    <source>
        <dbReference type="SAM" id="MobiDB-lite"/>
    </source>
</evidence>
<evidence type="ECO:0000313" key="2">
    <source>
        <dbReference type="EMBL" id="SPP64680.1"/>
    </source>
</evidence>
<sequence>MPLSFHQSNQDQQGARAEQKGDRKQGRDVLLAVDVEELLCYGQQPVQVVMP</sequence>
<dbReference type="InParanoid" id="A0A330L5R8"/>
<proteinExistence type="predicted"/>
<reference evidence="3" key="1">
    <citation type="submission" date="2018-04" db="EMBL/GenBank/DDBJ databases">
        <authorList>
            <person name="Lucker S."/>
            <person name="Sakoula D."/>
        </authorList>
    </citation>
    <scope>NUCLEOTIDE SEQUENCE [LARGE SCALE GENOMIC DNA]</scope>
</reference>
<feature type="compositionally biased region" description="Polar residues" evidence="1">
    <location>
        <begin position="1"/>
        <end position="13"/>
    </location>
</feature>